<dbReference type="InterPro" id="IPR004821">
    <property type="entry name" value="Cyt_trans-like"/>
</dbReference>
<organism evidence="17">
    <name type="scientific">OCS116 cluster bacterium</name>
    <dbReference type="NCBI Taxonomy" id="2030921"/>
    <lineage>
        <taxon>Bacteria</taxon>
        <taxon>Pseudomonadati</taxon>
        <taxon>Pseudomonadota</taxon>
        <taxon>Alphaproteobacteria</taxon>
        <taxon>OCS116 cluster</taxon>
    </lineage>
</organism>
<comment type="pathway">
    <text evidence="2 15">Cofactor biosynthesis; FAD biosynthesis; FAD from FMN: step 1/1.</text>
</comment>
<dbReference type="EC" id="2.7.1.26" evidence="15"/>
<dbReference type="NCBIfam" id="NF004160">
    <property type="entry name" value="PRK05627.1-3"/>
    <property type="match status" value="1"/>
</dbReference>
<dbReference type="GO" id="GO:0005524">
    <property type="term" value="F:ATP binding"/>
    <property type="evidence" value="ECO:0007669"/>
    <property type="project" value="UniProtKB-UniRule"/>
</dbReference>
<dbReference type="Gene3D" id="2.40.30.30">
    <property type="entry name" value="Riboflavin kinase-like"/>
    <property type="match status" value="1"/>
</dbReference>
<dbReference type="InterPro" id="IPR014729">
    <property type="entry name" value="Rossmann-like_a/b/a_fold"/>
</dbReference>
<dbReference type="PANTHER" id="PTHR22749:SF6">
    <property type="entry name" value="RIBOFLAVIN KINASE"/>
    <property type="match status" value="1"/>
</dbReference>
<dbReference type="GO" id="GO:0009231">
    <property type="term" value="P:riboflavin biosynthetic process"/>
    <property type="evidence" value="ECO:0007669"/>
    <property type="project" value="InterPro"/>
</dbReference>
<dbReference type="EC" id="2.7.7.2" evidence="15"/>
<keyword evidence="6 15" id="KW-0808">Transferase</keyword>
<dbReference type="InterPro" id="IPR015865">
    <property type="entry name" value="Riboflavin_kinase_bac/euk"/>
</dbReference>
<dbReference type="NCBIfam" id="NF004162">
    <property type="entry name" value="PRK05627.1-5"/>
    <property type="match status" value="1"/>
</dbReference>
<evidence type="ECO:0000256" key="3">
    <source>
        <dbReference type="ARBA" id="ARBA00005201"/>
    </source>
</evidence>
<proteinExistence type="inferred from homology"/>
<dbReference type="SUPFAM" id="SSF52374">
    <property type="entry name" value="Nucleotidylyl transferase"/>
    <property type="match status" value="1"/>
</dbReference>
<keyword evidence="11 15" id="KW-0067">ATP-binding</keyword>
<dbReference type="GO" id="GO:0009398">
    <property type="term" value="P:FMN biosynthetic process"/>
    <property type="evidence" value="ECO:0007669"/>
    <property type="project" value="UniProtKB-UniRule"/>
</dbReference>
<keyword evidence="9 15" id="KW-0418">Kinase</keyword>
<dbReference type="Gene3D" id="3.40.50.620">
    <property type="entry name" value="HUPs"/>
    <property type="match status" value="1"/>
</dbReference>
<reference key="1">
    <citation type="submission" date="2017-08" db="EMBL/GenBank/DDBJ databases">
        <title>A dynamic microbial community with high functional redundancy inhabits the cold, oxic subseafloor aquifer.</title>
        <authorList>
            <person name="Tully B.J."/>
            <person name="Wheat C.G."/>
            <person name="Glazer B.T."/>
            <person name="Huber J.A."/>
        </authorList>
    </citation>
    <scope>NUCLEOTIDE SEQUENCE [LARGE SCALE GENOMIC DNA]</scope>
</reference>
<evidence type="ECO:0000256" key="14">
    <source>
        <dbReference type="ARBA" id="ARBA00049494"/>
    </source>
</evidence>
<comment type="caution">
    <text evidence="17">The sequence shown here is derived from an EMBL/GenBank/DDBJ whole genome shotgun (WGS) entry which is preliminary data.</text>
</comment>
<dbReference type="SMART" id="SM00904">
    <property type="entry name" value="Flavokinase"/>
    <property type="match status" value="1"/>
</dbReference>
<gene>
    <name evidence="17" type="ORF">COB13_15265</name>
</gene>
<comment type="catalytic activity">
    <reaction evidence="13 15">
        <text>riboflavin + ATP = FMN + ADP + H(+)</text>
        <dbReference type="Rhea" id="RHEA:14357"/>
        <dbReference type="ChEBI" id="CHEBI:15378"/>
        <dbReference type="ChEBI" id="CHEBI:30616"/>
        <dbReference type="ChEBI" id="CHEBI:57986"/>
        <dbReference type="ChEBI" id="CHEBI:58210"/>
        <dbReference type="ChEBI" id="CHEBI:456216"/>
        <dbReference type="EC" id="2.7.1.26"/>
    </reaction>
</comment>
<dbReference type="PIRSF" id="PIRSF004491">
    <property type="entry name" value="FAD_Synth"/>
    <property type="match status" value="1"/>
</dbReference>
<dbReference type="GO" id="GO:0003919">
    <property type="term" value="F:FMN adenylyltransferase activity"/>
    <property type="evidence" value="ECO:0007669"/>
    <property type="project" value="UniProtKB-UniRule"/>
</dbReference>
<dbReference type="InterPro" id="IPR002606">
    <property type="entry name" value="Riboflavin_kinase_bac"/>
</dbReference>
<dbReference type="UniPathway" id="UPA00277">
    <property type="reaction ID" value="UER00407"/>
</dbReference>
<dbReference type="GO" id="GO:0008531">
    <property type="term" value="F:riboflavin kinase activity"/>
    <property type="evidence" value="ECO:0007669"/>
    <property type="project" value="UniProtKB-UniRule"/>
</dbReference>
<name>A0A2A4YTV8_9PROT</name>
<reference evidence="17" key="2">
    <citation type="journal article" date="2018" name="ISME J.">
        <title>A dynamic microbial community with high functional redundancy inhabits the cold, oxic subseafloor aquifer.</title>
        <authorList>
            <person name="Tully B.J."/>
            <person name="Wheat C.G."/>
            <person name="Glazer B.T."/>
            <person name="Huber J.A."/>
        </authorList>
    </citation>
    <scope>NUCLEOTIDE SEQUENCE</scope>
    <source>
        <strain evidence="17">NORP83</strain>
    </source>
</reference>
<evidence type="ECO:0000256" key="15">
    <source>
        <dbReference type="PIRNR" id="PIRNR004491"/>
    </source>
</evidence>
<sequence>MSMYQFNANAAEIIDGTHTLPPRQQGAILAIGNFDGVHKGHQYILNHAKQIAKKNASQDNNIPVGALTFSPHPRAFFNPDGQFFRLTDNLVRAELFEALGIDLLVILEFSHQLASLTAEQFVQKILVNMLNISHVIVGEDFCFGKARQGNAEFLQQMGKKYGFGVTVLTKIETQDEIVSSSRIRRALEQGEVELASTLLGHDWYVNGVVEKGKQLGRTIGFPTANIAMRADCELKHGSYAATIIVDGKAYHGAASYGTRPTVNGVGTKMETFIFDFDQDIYGKPVSVYLHKFIRADEKLDGLEALIAAIEDDVANVKQYFAENGAKPRQIHKLV</sequence>
<evidence type="ECO:0000256" key="13">
    <source>
        <dbReference type="ARBA" id="ARBA00047880"/>
    </source>
</evidence>
<keyword evidence="12" id="KW-0511">Multifunctional enzyme</keyword>
<dbReference type="AlphaFoldDB" id="A0A2A4YTV8"/>
<dbReference type="NCBIfam" id="TIGR00125">
    <property type="entry name" value="cyt_tran_rel"/>
    <property type="match status" value="1"/>
</dbReference>
<evidence type="ECO:0000256" key="5">
    <source>
        <dbReference type="ARBA" id="ARBA00022643"/>
    </source>
</evidence>
<evidence type="ECO:0000256" key="10">
    <source>
        <dbReference type="ARBA" id="ARBA00022827"/>
    </source>
</evidence>
<keyword evidence="4 15" id="KW-0285">Flavoprotein</keyword>
<dbReference type="GO" id="GO:0006747">
    <property type="term" value="P:FAD biosynthetic process"/>
    <property type="evidence" value="ECO:0007669"/>
    <property type="project" value="UniProtKB-UniRule"/>
</dbReference>
<dbReference type="FunFam" id="3.40.50.620:FF:000021">
    <property type="entry name" value="Riboflavin biosynthesis protein"/>
    <property type="match status" value="1"/>
</dbReference>
<keyword evidence="7 15" id="KW-0548">Nucleotidyltransferase</keyword>
<evidence type="ECO:0000256" key="12">
    <source>
        <dbReference type="ARBA" id="ARBA00023268"/>
    </source>
</evidence>
<evidence type="ECO:0000256" key="7">
    <source>
        <dbReference type="ARBA" id="ARBA00022695"/>
    </source>
</evidence>
<dbReference type="InterPro" id="IPR023465">
    <property type="entry name" value="Riboflavin_kinase_dom_sf"/>
</dbReference>
<keyword evidence="5 15" id="KW-0288">FMN</keyword>
<dbReference type="EMBL" id="NVUS01000027">
    <property type="protein sequence ID" value="PCI97755.1"/>
    <property type="molecule type" value="Genomic_DNA"/>
</dbReference>
<dbReference type="Pfam" id="PF06574">
    <property type="entry name" value="FAD_syn"/>
    <property type="match status" value="1"/>
</dbReference>
<keyword evidence="10 15" id="KW-0274">FAD</keyword>
<comment type="similarity">
    <text evidence="15">Belongs to the ribF family.</text>
</comment>
<feature type="domain" description="Riboflavin kinase" evidence="16">
    <location>
        <begin position="198"/>
        <end position="321"/>
    </location>
</feature>
<protein>
    <recommendedName>
        <fullName evidence="15">Riboflavin biosynthesis protein</fullName>
    </recommendedName>
    <domain>
        <recommendedName>
            <fullName evidence="15">Riboflavin kinase</fullName>
            <ecNumber evidence="15">2.7.1.26</ecNumber>
        </recommendedName>
        <alternativeName>
            <fullName evidence="15">Flavokinase</fullName>
        </alternativeName>
    </domain>
    <domain>
        <recommendedName>
            <fullName evidence="15">FMN adenylyltransferase</fullName>
            <ecNumber evidence="15">2.7.7.2</ecNumber>
        </recommendedName>
        <alternativeName>
            <fullName evidence="15">FAD pyrophosphorylase</fullName>
        </alternativeName>
        <alternativeName>
            <fullName evidence="15">FAD synthase</fullName>
        </alternativeName>
    </domain>
</protein>
<evidence type="ECO:0000256" key="4">
    <source>
        <dbReference type="ARBA" id="ARBA00022630"/>
    </source>
</evidence>
<evidence type="ECO:0000256" key="2">
    <source>
        <dbReference type="ARBA" id="ARBA00004726"/>
    </source>
</evidence>
<dbReference type="InterPro" id="IPR023468">
    <property type="entry name" value="Riboflavin_kinase"/>
</dbReference>
<evidence type="ECO:0000259" key="16">
    <source>
        <dbReference type="SMART" id="SM00904"/>
    </source>
</evidence>
<evidence type="ECO:0000256" key="6">
    <source>
        <dbReference type="ARBA" id="ARBA00022679"/>
    </source>
</evidence>
<comment type="catalytic activity">
    <reaction evidence="14 15">
        <text>FMN + ATP + H(+) = FAD + diphosphate</text>
        <dbReference type="Rhea" id="RHEA:17237"/>
        <dbReference type="ChEBI" id="CHEBI:15378"/>
        <dbReference type="ChEBI" id="CHEBI:30616"/>
        <dbReference type="ChEBI" id="CHEBI:33019"/>
        <dbReference type="ChEBI" id="CHEBI:57692"/>
        <dbReference type="ChEBI" id="CHEBI:58210"/>
        <dbReference type="EC" id="2.7.7.2"/>
    </reaction>
</comment>
<comment type="function">
    <text evidence="1">Catalyzes the phosphorylation of riboflavin to FMN followed by the adenylation of FMN to FAD.</text>
</comment>
<accession>A0A2A4YTV8</accession>
<evidence type="ECO:0000313" key="17">
    <source>
        <dbReference type="EMBL" id="PCI97755.1"/>
    </source>
</evidence>
<dbReference type="NCBIfam" id="TIGR00083">
    <property type="entry name" value="ribF"/>
    <property type="match status" value="1"/>
</dbReference>
<keyword evidence="8 15" id="KW-0547">Nucleotide-binding</keyword>
<evidence type="ECO:0000256" key="11">
    <source>
        <dbReference type="ARBA" id="ARBA00022840"/>
    </source>
</evidence>
<dbReference type="InterPro" id="IPR015864">
    <property type="entry name" value="FAD_synthase"/>
</dbReference>
<dbReference type="PANTHER" id="PTHR22749">
    <property type="entry name" value="RIBOFLAVIN KINASE/FMN ADENYLYLTRANSFERASE"/>
    <property type="match status" value="1"/>
</dbReference>
<dbReference type="UniPathway" id="UPA00276">
    <property type="reaction ID" value="UER00406"/>
</dbReference>
<evidence type="ECO:0000256" key="9">
    <source>
        <dbReference type="ARBA" id="ARBA00022777"/>
    </source>
</evidence>
<dbReference type="Pfam" id="PF01687">
    <property type="entry name" value="Flavokinase"/>
    <property type="match status" value="1"/>
</dbReference>
<evidence type="ECO:0000256" key="8">
    <source>
        <dbReference type="ARBA" id="ARBA00022741"/>
    </source>
</evidence>
<evidence type="ECO:0000256" key="1">
    <source>
        <dbReference type="ARBA" id="ARBA00002121"/>
    </source>
</evidence>
<comment type="pathway">
    <text evidence="3 15">Cofactor biosynthesis; FMN biosynthesis; FMN from riboflavin (ATP route): step 1/1.</text>
</comment>
<dbReference type="CDD" id="cd02064">
    <property type="entry name" value="FAD_synthetase_N"/>
    <property type="match status" value="1"/>
</dbReference>
<dbReference type="SUPFAM" id="SSF82114">
    <property type="entry name" value="Riboflavin kinase-like"/>
    <property type="match status" value="1"/>
</dbReference>